<protein>
    <submittedName>
        <fullName evidence="2">FkbM family methyltransferase</fullName>
    </submittedName>
</protein>
<dbReference type="GO" id="GO:0008171">
    <property type="term" value="F:O-methyltransferase activity"/>
    <property type="evidence" value="ECO:0007669"/>
    <property type="project" value="TreeGrafter"/>
</dbReference>
<dbReference type="InterPro" id="IPR029063">
    <property type="entry name" value="SAM-dependent_MTases_sf"/>
</dbReference>
<dbReference type="NCBIfam" id="TIGR01444">
    <property type="entry name" value="fkbM_fam"/>
    <property type="match status" value="1"/>
</dbReference>
<comment type="caution">
    <text evidence="2">The sequence shown here is derived from an EMBL/GenBank/DDBJ whole genome shotgun (WGS) entry which is preliminary data.</text>
</comment>
<dbReference type="AlphaFoldDB" id="A0A3D8H900"/>
<dbReference type="InterPro" id="IPR006342">
    <property type="entry name" value="FkbM_mtfrase"/>
</dbReference>
<dbReference type="RefSeq" id="WP_104271113.1">
    <property type="nucleotide sequence ID" value="NZ_PSSW01000008.1"/>
</dbReference>
<evidence type="ECO:0000259" key="1">
    <source>
        <dbReference type="Pfam" id="PF05050"/>
    </source>
</evidence>
<keyword evidence="2" id="KW-0808">Transferase</keyword>
<gene>
    <name evidence="2" type="ORF">DXI23_03680</name>
</gene>
<dbReference type="PANTHER" id="PTHR36973">
    <property type="entry name" value="SLL1456 PROTEIN-RELATED"/>
    <property type="match status" value="1"/>
</dbReference>
<accession>A0A3D8H900</accession>
<feature type="domain" description="Methyltransferase FkbM" evidence="1">
    <location>
        <begin position="45"/>
        <end position="203"/>
    </location>
</feature>
<sequence length="240" mass="27290">MNKLKIKRLLLKNNFQLVKAPHKGLDICQDIIEFLPDVDIKVIFDVGANVGQSAAEYAFWFPRASIYCFEPSKENFSQLSRNIASHRRTAAFQLALGSESGTGVMEVNKNIGVMSRLRTLSGDSPSSNGDNELTKITTITEFCKEHSIEKINYLKIDTEGHDLEVISGAENLLKEKKIDIIEVEAGMNPMNDWHVSYQSIQEKLALYEYYPFGFYEQVHEWPTNQKILRRANVAFIPLSL</sequence>
<dbReference type="Pfam" id="PF05050">
    <property type="entry name" value="Methyltransf_21"/>
    <property type="match status" value="1"/>
</dbReference>
<dbReference type="EMBL" id="QRDH01000001">
    <property type="protein sequence ID" value="RDU42776.1"/>
    <property type="molecule type" value="Genomic_DNA"/>
</dbReference>
<evidence type="ECO:0000313" key="3">
    <source>
        <dbReference type="Proteomes" id="UP000256431"/>
    </source>
</evidence>
<keyword evidence="3" id="KW-1185">Reference proteome</keyword>
<keyword evidence="2" id="KW-0489">Methyltransferase</keyword>
<name>A0A3D8H900_9GAMM</name>
<dbReference type="GO" id="GO:0032259">
    <property type="term" value="P:methylation"/>
    <property type="evidence" value="ECO:0007669"/>
    <property type="project" value="UniProtKB-KW"/>
</dbReference>
<organism evidence="2 3">
    <name type="scientific">Marinobacter flavimaris</name>
    <dbReference type="NCBI Taxonomy" id="262076"/>
    <lineage>
        <taxon>Bacteria</taxon>
        <taxon>Pseudomonadati</taxon>
        <taxon>Pseudomonadota</taxon>
        <taxon>Gammaproteobacteria</taxon>
        <taxon>Pseudomonadales</taxon>
        <taxon>Marinobacteraceae</taxon>
        <taxon>Marinobacter</taxon>
    </lineage>
</organism>
<dbReference type="InterPro" id="IPR053188">
    <property type="entry name" value="FkbM_Methyltransferase"/>
</dbReference>
<dbReference type="SUPFAM" id="SSF53335">
    <property type="entry name" value="S-adenosyl-L-methionine-dependent methyltransferases"/>
    <property type="match status" value="1"/>
</dbReference>
<reference evidence="2 3" key="1">
    <citation type="submission" date="2018-08" db="EMBL/GenBank/DDBJ databases">
        <title>Genome sequence of Marinobacter flavimaris KCTC 12185.</title>
        <authorList>
            <person name="Chun J."/>
            <person name="Kim B.-Y."/>
            <person name="Choi S.-B."/>
            <person name="Kwak M.-J."/>
        </authorList>
    </citation>
    <scope>NUCLEOTIDE SEQUENCE [LARGE SCALE GENOMIC DNA]</scope>
    <source>
        <strain evidence="2 3">KCTC 12185</strain>
    </source>
</reference>
<dbReference type="Proteomes" id="UP000256431">
    <property type="component" value="Unassembled WGS sequence"/>
</dbReference>
<dbReference type="PANTHER" id="PTHR36973:SF4">
    <property type="entry name" value="NODULATION PROTEIN"/>
    <property type="match status" value="1"/>
</dbReference>
<proteinExistence type="predicted"/>
<evidence type="ECO:0000313" key="2">
    <source>
        <dbReference type="EMBL" id="RDU42776.1"/>
    </source>
</evidence>
<dbReference type="Gene3D" id="3.40.50.150">
    <property type="entry name" value="Vaccinia Virus protein VP39"/>
    <property type="match status" value="1"/>
</dbReference>